<dbReference type="EMBL" id="DQ088847">
    <property type="protein sequence ID" value="AAY82804.1"/>
    <property type="molecule type" value="Genomic_DNA"/>
</dbReference>
<sequence>MFAPYSALKVAPSTNLGADSQFLCPPDTGQTVRLLGELGRVPPPDHHPFESQIATFGASVASHVRWRSQPLYRGGHGSRGCTSWRDRQAYPRQAGRPRRARACQGGTAHPAVAAPRTRSAGKGPAAHRGVEPAPCRGVPRAEAG</sequence>
<accession>Q4PJH3</accession>
<organism evidence="2">
    <name type="scientific">uncultured bacterium MedeBAC46A06</name>
    <dbReference type="NCBI Taxonomy" id="332275"/>
    <lineage>
        <taxon>Bacteria</taxon>
        <taxon>environmental samples</taxon>
    </lineage>
</organism>
<proteinExistence type="predicted"/>
<feature type="region of interest" description="Disordered" evidence="1">
    <location>
        <begin position="71"/>
        <end position="144"/>
    </location>
</feature>
<dbReference type="AlphaFoldDB" id="Q4PJH3"/>
<evidence type="ECO:0000313" key="2">
    <source>
        <dbReference type="EMBL" id="AAY82804.1"/>
    </source>
</evidence>
<evidence type="ECO:0000256" key="1">
    <source>
        <dbReference type="SAM" id="MobiDB-lite"/>
    </source>
</evidence>
<reference evidence="2" key="1">
    <citation type="journal article" date="2005" name="PLoS Biol.">
        <title>New insights into metabolic properties of marine bacteria encoding proteorhodopsins.</title>
        <authorList>
            <person name="Sabehi G."/>
            <person name="Loy A."/>
            <person name="Jung K.H."/>
            <person name="Partha R."/>
            <person name="Spudich J.L."/>
            <person name="Isaacson T."/>
            <person name="Hirschberg J."/>
            <person name="Wagner M."/>
            <person name="Beja O."/>
        </authorList>
    </citation>
    <scope>NUCLEOTIDE SEQUENCE</scope>
</reference>
<protein>
    <submittedName>
        <fullName evidence="2">Predicted glutamine synthetase</fullName>
    </submittedName>
</protein>
<name>Q4PJH3_9BACT</name>